<dbReference type="AlphaFoldDB" id="A0A0F9TLK6"/>
<accession>A0A0F9TLK6</accession>
<evidence type="ECO:0008006" key="2">
    <source>
        <dbReference type="Google" id="ProtNLM"/>
    </source>
</evidence>
<proteinExistence type="predicted"/>
<name>A0A0F9TLK6_9ZZZZ</name>
<sequence length="116" mass="13697">MTKKWPEYRIELHPPLGQILPELNKRIAHLYCMEPIVVSVEFVPYIPPWTSQQRDAQILGMCYRNKEHSHIKLLKFRGWRETLVHELVHIYNLGNENHIRRATKDVIKALKFGGDG</sequence>
<dbReference type="EMBL" id="LAZR01001142">
    <property type="protein sequence ID" value="KKN49956.1"/>
    <property type="molecule type" value="Genomic_DNA"/>
</dbReference>
<comment type="caution">
    <text evidence="1">The sequence shown here is derived from an EMBL/GenBank/DDBJ whole genome shotgun (WGS) entry which is preliminary data.</text>
</comment>
<organism evidence="1">
    <name type="scientific">marine sediment metagenome</name>
    <dbReference type="NCBI Taxonomy" id="412755"/>
    <lineage>
        <taxon>unclassified sequences</taxon>
        <taxon>metagenomes</taxon>
        <taxon>ecological metagenomes</taxon>
    </lineage>
</organism>
<evidence type="ECO:0000313" key="1">
    <source>
        <dbReference type="EMBL" id="KKN49956.1"/>
    </source>
</evidence>
<reference evidence="1" key="1">
    <citation type="journal article" date="2015" name="Nature">
        <title>Complex archaea that bridge the gap between prokaryotes and eukaryotes.</title>
        <authorList>
            <person name="Spang A."/>
            <person name="Saw J.H."/>
            <person name="Jorgensen S.L."/>
            <person name="Zaremba-Niedzwiedzka K."/>
            <person name="Martijn J."/>
            <person name="Lind A.E."/>
            <person name="van Eijk R."/>
            <person name="Schleper C."/>
            <person name="Guy L."/>
            <person name="Ettema T.J."/>
        </authorList>
    </citation>
    <scope>NUCLEOTIDE SEQUENCE</scope>
</reference>
<protein>
    <recommendedName>
        <fullName evidence="2">SprT-like domain-containing protein</fullName>
    </recommendedName>
</protein>
<gene>
    <name evidence="1" type="ORF">LCGC14_0637570</name>
</gene>